<dbReference type="Pfam" id="PF01381">
    <property type="entry name" value="HTH_3"/>
    <property type="match status" value="1"/>
</dbReference>
<dbReference type="RefSeq" id="WP_020515558.1">
    <property type="nucleotide sequence ID" value="NZ_JBIAZU010000001.1"/>
</dbReference>
<dbReference type="EMBL" id="JBIAZU010000001">
    <property type="protein sequence ID" value="MFF5287838.1"/>
    <property type="molecule type" value="Genomic_DNA"/>
</dbReference>
<sequence length="357" mass="39477">MAEPSVDELPELARRLRQLRMGHGDKAVTQRMVAEALGGGGRPLAQSLISGWEKGTFAPPPERLREIATFYATKRSVAGRSPRLLADHELTPEEKNARDELFDELTALRADVGNRLEAAGNAPIRFDWAFPGTASVRVVCGKLDHPAHPYTDLNNKNYSDLLTFADPDALVELYGHIRKVNPDTDVRYRRSDRLAGVDSSDELASHLVLLGGIGLNALTDRMLAASGLPIRQKEHPALSEGEIFEVDDGVQKIEFFPRESDDKLLEDVGLIARMPNPLNSSTTLTLCNGVYARGVLGAVRTLTDDQLRRQNEAWLAERFSGAARFAILMRVPVVLDKAATPDLTTEATRLYEWCDQR</sequence>
<dbReference type="SUPFAM" id="SSF47413">
    <property type="entry name" value="lambda repressor-like DNA-binding domains"/>
    <property type="match status" value="1"/>
</dbReference>
<dbReference type="Proteomes" id="UP001602245">
    <property type="component" value="Unassembled WGS sequence"/>
</dbReference>
<gene>
    <name evidence="2" type="ORF">ACFY35_00270</name>
</gene>
<evidence type="ECO:0000313" key="2">
    <source>
        <dbReference type="EMBL" id="MFF5287838.1"/>
    </source>
</evidence>
<reference evidence="2 3" key="1">
    <citation type="submission" date="2024-10" db="EMBL/GenBank/DDBJ databases">
        <title>The Natural Products Discovery Center: Release of the First 8490 Sequenced Strains for Exploring Actinobacteria Biosynthetic Diversity.</title>
        <authorList>
            <person name="Kalkreuter E."/>
            <person name="Kautsar S.A."/>
            <person name="Yang D."/>
            <person name="Bader C.D."/>
            <person name="Teijaro C.N."/>
            <person name="Fluegel L."/>
            <person name="Davis C.M."/>
            <person name="Simpson J.R."/>
            <person name="Lauterbach L."/>
            <person name="Steele A.D."/>
            <person name="Gui C."/>
            <person name="Meng S."/>
            <person name="Li G."/>
            <person name="Viehrig K."/>
            <person name="Ye F."/>
            <person name="Su P."/>
            <person name="Kiefer A.F."/>
            <person name="Nichols A."/>
            <person name="Cepeda A.J."/>
            <person name="Yan W."/>
            <person name="Fan B."/>
            <person name="Jiang Y."/>
            <person name="Adhikari A."/>
            <person name="Zheng C.-J."/>
            <person name="Schuster L."/>
            <person name="Cowan T.M."/>
            <person name="Smanski M.J."/>
            <person name="Chevrette M.G."/>
            <person name="De Carvalho L.P.S."/>
            <person name="Shen B."/>
        </authorList>
    </citation>
    <scope>NUCLEOTIDE SEQUENCE [LARGE SCALE GENOMIC DNA]</scope>
    <source>
        <strain evidence="2 3">NPDC000087</strain>
    </source>
</reference>
<protein>
    <submittedName>
        <fullName evidence="2">Helix-turn-helix domain-containing protein</fullName>
    </submittedName>
</protein>
<organism evidence="2 3">
    <name type="scientific">Paractinoplanes globisporus</name>
    <dbReference type="NCBI Taxonomy" id="113565"/>
    <lineage>
        <taxon>Bacteria</taxon>
        <taxon>Bacillati</taxon>
        <taxon>Actinomycetota</taxon>
        <taxon>Actinomycetes</taxon>
        <taxon>Micromonosporales</taxon>
        <taxon>Micromonosporaceae</taxon>
        <taxon>Paractinoplanes</taxon>
    </lineage>
</organism>
<name>A0ABW6W3U6_9ACTN</name>
<accession>A0ABW6W3U6</accession>
<proteinExistence type="predicted"/>
<dbReference type="InterPro" id="IPR001387">
    <property type="entry name" value="Cro/C1-type_HTH"/>
</dbReference>
<keyword evidence="3" id="KW-1185">Reference proteome</keyword>
<dbReference type="Gene3D" id="1.10.260.40">
    <property type="entry name" value="lambda repressor-like DNA-binding domains"/>
    <property type="match status" value="1"/>
</dbReference>
<evidence type="ECO:0000313" key="3">
    <source>
        <dbReference type="Proteomes" id="UP001602245"/>
    </source>
</evidence>
<comment type="caution">
    <text evidence="2">The sequence shown here is derived from an EMBL/GenBank/DDBJ whole genome shotgun (WGS) entry which is preliminary data.</text>
</comment>
<dbReference type="InterPro" id="IPR010982">
    <property type="entry name" value="Lambda_DNA-bd_dom_sf"/>
</dbReference>
<evidence type="ECO:0000259" key="1">
    <source>
        <dbReference type="Pfam" id="PF01381"/>
    </source>
</evidence>
<feature type="domain" description="HTH cro/C1-type" evidence="1">
    <location>
        <begin position="28"/>
        <end position="72"/>
    </location>
</feature>